<keyword evidence="4" id="KW-0808">Transferase</keyword>
<keyword evidence="8" id="KW-0902">Two-component regulatory system</keyword>
<dbReference type="InterPro" id="IPR050482">
    <property type="entry name" value="Sensor_HK_TwoCompSys"/>
</dbReference>
<feature type="domain" description="Histidine kinase" evidence="11">
    <location>
        <begin position="366"/>
        <end position="452"/>
    </location>
</feature>
<dbReference type="GO" id="GO:0016020">
    <property type="term" value="C:membrane"/>
    <property type="evidence" value="ECO:0007669"/>
    <property type="project" value="InterPro"/>
</dbReference>
<dbReference type="InterPro" id="IPR036890">
    <property type="entry name" value="HATPase_C_sf"/>
</dbReference>
<feature type="region of interest" description="Disordered" evidence="9">
    <location>
        <begin position="1"/>
        <end position="27"/>
    </location>
</feature>
<dbReference type="PANTHER" id="PTHR24421">
    <property type="entry name" value="NITRATE/NITRITE SENSOR PROTEIN NARX-RELATED"/>
    <property type="match status" value="1"/>
</dbReference>
<keyword evidence="7" id="KW-0067">ATP-binding</keyword>
<keyword evidence="5" id="KW-0547">Nucleotide-binding</keyword>
<feature type="transmembrane region" description="Helical" evidence="10">
    <location>
        <begin position="129"/>
        <end position="144"/>
    </location>
</feature>
<evidence type="ECO:0000256" key="10">
    <source>
        <dbReference type="SAM" id="Phobius"/>
    </source>
</evidence>
<dbReference type="SUPFAM" id="SSF55874">
    <property type="entry name" value="ATPase domain of HSP90 chaperone/DNA topoisomerase II/histidine kinase"/>
    <property type="match status" value="1"/>
</dbReference>
<evidence type="ECO:0000256" key="1">
    <source>
        <dbReference type="ARBA" id="ARBA00000085"/>
    </source>
</evidence>
<evidence type="ECO:0000256" key="5">
    <source>
        <dbReference type="ARBA" id="ARBA00022741"/>
    </source>
</evidence>
<comment type="catalytic activity">
    <reaction evidence="1">
        <text>ATP + protein L-histidine = ADP + protein N-phospho-L-histidine.</text>
        <dbReference type="EC" id="2.7.13.3"/>
    </reaction>
</comment>
<dbReference type="Pfam" id="PF23539">
    <property type="entry name" value="DUF7134"/>
    <property type="match status" value="1"/>
</dbReference>
<dbReference type="EC" id="2.7.13.3" evidence="2"/>
<dbReference type="SMART" id="SM00387">
    <property type="entry name" value="HATPase_c"/>
    <property type="match status" value="1"/>
</dbReference>
<dbReference type="InterPro" id="IPR003594">
    <property type="entry name" value="HATPase_dom"/>
</dbReference>
<dbReference type="AlphaFoldDB" id="A0A553K0D6"/>
<keyword evidence="13" id="KW-1185">Reference proteome</keyword>
<name>A0A553K0D6_9ACTN</name>
<keyword evidence="10" id="KW-1133">Transmembrane helix</keyword>
<feature type="transmembrane region" description="Helical" evidence="10">
    <location>
        <begin position="77"/>
        <end position="95"/>
    </location>
</feature>
<dbReference type="GO" id="GO:0000155">
    <property type="term" value="F:phosphorelay sensor kinase activity"/>
    <property type="evidence" value="ECO:0007669"/>
    <property type="project" value="InterPro"/>
</dbReference>
<proteinExistence type="predicted"/>
<evidence type="ECO:0000313" key="13">
    <source>
        <dbReference type="Proteomes" id="UP000317638"/>
    </source>
</evidence>
<evidence type="ECO:0000256" key="4">
    <source>
        <dbReference type="ARBA" id="ARBA00022679"/>
    </source>
</evidence>
<dbReference type="GO" id="GO:0046983">
    <property type="term" value="F:protein dimerization activity"/>
    <property type="evidence" value="ECO:0007669"/>
    <property type="project" value="InterPro"/>
</dbReference>
<dbReference type="GO" id="GO:0005524">
    <property type="term" value="F:ATP binding"/>
    <property type="evidence" value="ECO:0007669"/>
    <property type="project" value="UniProtKB-KW"/>
</dbReference>
<dbReference type="CDD" id="cd16917">
    <property type="entry name" value="HATPase_UhpB-NarQ-NarX-like"/>
    <property type="match status" value="1"/>
</dbReference>
<feature type="transmembrane region" description="Helical" evidence="10">
    <location>
        <begin position="156"/>
        <end position="185"/>
    </location>
</feature>
<dbReference type="EMBL" id="VKKG01000003">
    <property type="protein sequence ID" value="TRY18170.1"/>
    <property type="molecule type" value="Genomic_DNA"/>
</dbReference>
<evidence type="ECO:0000313" key="12">
    <source>
        <dbReference type="EMBL" id="TRY18170.1"/>
    </source>
</evidence>
<dbReference type="PROSITE" id="PS50109">
    <property type="entry name" value="HIS_KIN"/>
    <property type="match status" value="1"/>
</dbReference>
<gene>
    <name evidence="12" type="ORF">FOJ82_08945</name>
</gene>
<evidence type="ECO:0000256" key="7">
    <source>
        <dbReference type="ARBA" id="ARBA00022840"/>
    </source>
</evidence>
<accession>A0A553K0D6</accession>
<feature type="region of interest" description="Disordered" evidence="9">
    <location>
        <begin position="47"/>
        <end position="70"/>
    </location>
</feature>
<dbReference type="InterPro" id="IPR005467">
    <property type="entry name" value="His_kinase_dom"/>
</dbReference>
<feature type="compositionally biased region" description="Low complexity" evidence="9">
    <location>
        <begin position="17"/>
        <end position="27"/>
    </location>
</feature>
<evidence type="ECO:0000256" key="3">
    <source>
        <dbReference type="ARBA" id="ARBA00022553"/>
    </source>
</evidence>
<sequence>MPATLETHSRPHNRLGSRPVSPPVSSWVRREATPGTAWRLMTGTLPARSLGGMDERSSAPGREPVGDDRRTGHAAPWVVDALLGTAVTLALALIIATGSGGAKSPDVIAYLFAAGFGALMLLRRRMPRTVLVLSVLGMFAYYSLDYPPIGVAVPVLAALFSAAEAGLMLWSTGATFVVFAVSMFYRVYDDEEAIGFLLGYESVSNIALFSAAIALGYSVRARRLRAAQQAKIALLTEAQLAREAELRMQSERERISRELHDTIGHTMSVISIQAGVGAEAVGQDDRAVSDALDRIRSASTRSMQELRSMVRILRSTSDRDETRSIQSLSAVEELADAARGAGVEVTTDITATHSEVSAPVDAAAYRVIQESITNVVRHAGATHAQVKVGIRDGRLHISVTDNGRGAETGAGATGGYGMAGMSERVRLLGGSLTTRSFPGAGFAVEATIPARLP</sequence>
<keyword evidence="10" id="KW-0812">Transmembrane</keyword>
<dbReference type="InterPro" id="IPR055558">
    <property type="entry name" value="DUF7134"/>
</dbReference>
<reference evidence="12 13" key="1">
    <citation type="submission" date="2019-07" db="EMBL/GenBank/DDBJ databases">
        <authorList>
            <person name="Zhou L.-Y."/>
        </authorList>
    </citation>
    <scope>NUCLEOTIDE SEQUENCE [LARGE SCALE GENOMIC DNA]</scope>
    <source>
        <strain evidence="12 13">YIM 101269</strain>
    </source>
</reference>
<dbReference type="Gene3D" id="1.20.5.1930">
    <property type="match status" value="1"/>
</dbReference>
<dbReference type="Gene3D" id="3.30.565.10">
    <property type="entry name" value="Histidine kinase-like ATPase, C-terminal domain"/>
    <property type="match status" value="1"/>
</dbReference>
<feature type="transmembrane region" description="Helical" evidence="10">
    <location>
        <begin position="197"/>
        <end position="219"/>
    </location>
</feature>
<evidence type="ECO:0000256" key="2">
    <source>
        <dbReference type="ARBA" id="ARBA00012438"/>
    </source>
</evidence>
<dbReference type="InterPro" id="IPR011712">
    <property type="entry name" value="Sig_transdc_His_kin_sub3_dim/P"/>
</dbReference>
<evidence type="ECO:0000256" key="9">
    <source>
        <dbReference type="SAM" id="MobiDB-lite"/>
    </source>
</evidence>
<feature type="transmembrane region" description="Helical" evidence="10">
    <location>
        <begin position="107"/>
        <end position="122"/>
    </location>
</feature>
<dbReference type="Pfam" id="PF02518">
    <property type="entry name" value="HATPase_c"/>
    <property type="match status" value="1"/>
</dbReference>
<protein>
    <recommendedName>
        <fullName evidence="2">histidine kinase</fullName>
        <ecNumber evidence="2">2.7.13.3</ecNumber>
    </recommendedName>
</protein>
<evidence type="ECO:0000256" key="6">
    <source>
        <dbReference type="ARBA" id="ARBA00022777"/>
    </source>
</evidence>
<dbReference type="OrthoDB" id="227596at2"/>
<keyword evidence="10" id="KW-0472">Membrane</keyword>
<comment type="caution">
    <text evidence="12">The sequence shown here is derived from an EMBL/GenBank/DDBJ whole genome shotgun (WGS) entry which is preliminary data.</text>
</comment>
<keyword evidence="6 12" id="KW-0418">Kinase</keyword>
<organism evidence="12 13">
    <name type="scientific">Tessaracoccus rhinocerotis</name>
    <dbReference type="NCBI Taxonomy" id="1689449"/>
    <lineage>
        <taxon>Bacteria</taxon>
        <taxon>Bacillati</taxon>
        <taxon>Actinomycetota</taxon>
        <taxon>Actinomycetes</taxon>
        <taxon>Propionibacteriales</taxon>
        <taxon>Propionibacteriaceae</taxon>
        <taxon>Tessaracoccus</taxon>
    </lineage>
</organism>
<keyword evidence="3" id="KW-0597">Phosphoprotein</keyword>
<evidence type="ECO:0000256" key="8">
    <source>
        <dbReference type="ARBA" id="ARBA00023012"/>
    </source>
</evidence>
<dbReference type="Pfam" id="PF07730">
    <property type="entry name" value="HisKA_3"/>
    <property type="match status" value="1"/>
</dbReference>
<dbReference type="PANTHER" id="PTHR24421:SF10">
    <property type="entry name" value="NITRATE_NITRITE SENSOR PROTEIN NARQ"/>
    <property type="match status" value="1"/>
</dbReference>
<evidence type="ECO:0000259" key="11">
    <source>
        <dbReference type="PROSITE" id="PS50109"/>
    </source>
</evidence>
<dbReference type="Proteomes" id="UP000317638">
    <property type="component" value="Unassembled WGS sequence"/>
</dbReference>